<dbReference type="GO" id="GO:0016887">
    <property type="term" value="F:ATP hydrolysis activity"/>
    <property type="evidence" value="ECO:0007669"/>
    <property type="project" value="InterPro"/>
</dbReference>
<dbReference type="SMART" id="SM00382">
    <property type="entry name" value="AAA"/>
    <property type="match status" value="1"/>
</dbReference>
<keyword evidence="3" id="KW-0547">Nucleotide-binding</keyword>
<evidence type="ECO:0000313" key="7">
    <source>
        <dbReference type="Proteomes" id="UP001163152"/>
    </source>
</evidence>
<dbReference type="Proteomes" id="UP001163152">
    <property type="component" value="Chromosome"/>
</dbReference>
<dbReference type="EMBL" id="CP113797">
    <property type="protein sequence ID" value="WAL62577.1"/>
    <property type="molecule type" value="Genomic_DNA"/>
</dbReference>
<dbReference type="GO" id="GO:0005524">
    <property type="term" value="F:ATP binding"/>
    <property type="evidence" value="ECO:0007669"/>
    <property type="project" value="UniProtKB-KW"/>
</dbReference>
<evidence type="ECO:0000256" key="1">
    <source>
        <dbReference type="ARBA" id="ARBA00005417"/>
    </source>
</evidence>
<keyword evidence="4 6" id="KW-0067">ATP-binding</keyword>
<dbReference type="InterPro" id="IPR017871">
    <property type="entry name" value="ABC_transporter-like_CS"/>
</dbReference>
<sequence>MTKKQGWSLFPFSKGTAVKPSIAIDSAASQPPSGAMIQIEHLTKVYQEGEAQRVVLDGVNLTIAAGEFVVLLGHSGSGKSTLLNLISGIDQPSAGTIRINDLAITTLDERSRTLLRRDYIGFVFQFFNLIPTLTVLENITLPQELAGVAAPIAQQSGVMLLEKVGLIDRQQTYPDKLSGGQQQRVAIARALAHNPQLVLADEPTGNLDEETGQTVLQLLLDLTRNANKTLIMATHNPEIARYADRVLRVQDGQLTPVRVHPDAAEEVLA</sequence>
<dbReference type="GO" id="GO:0022857">
    <property type="term" value="F:transmembrane transporter activity"/>
    <property type="evidence" value="ECO:0007669"/>
    <property type="project" value="UniProtKB-ARBA"/>
</dbReference>
<keyword evidence="2" id="KW-0813">Transport</keyword>
<comment type="similarity">
    <text evidence="1">Belongs to the ABC transporter superfamily.</text>
</comment>
<evidence type="ECO:0000313" key="6">
    <source>
        <dbReference type="EMBL" id="WAL62577.1"/>
    </source>
</evidence>
<dbReference type="SUPFAM" id="SSF52540">
    <property type="entry name" value="P-loop containing nucleoside triphosphate hydrolases"/>
    <property type="match status" value="1"/>
</dbReference>
<dbReference type="Gene3D" id="3.40.50.300">
    <property type="entry name" value="P-loop containing nucleotide triphosphate hydrolases"/>
    <property type="match status" value="1"/>
</dbReference>
<dbReference type="PANTHER" id="PTHR42798">
    <property type="entry name" value="LIPOPROTEIN-RELEASING SYSTEM ATP-BINDING PROTEIN LOLD"/>
    <property type="match status" value="1"/>
</dbReference>
<dbReference type="FunFam" id="3.40.50.300:FF:000032">
    <property type="entry name" value="Export ABC transporter ATP-binding protein"/>
    <property type="match status" value="1"/>
</dbReference>
<evidence type="ECO:0000256" key="2">
    <source>
        <dbReference type="ARBA" id="ARBA00022448"/>
    </source>
</evidence>
<dbReference type="PROSITE" id="PS50893">
    <property type="entry name" value="ABC_TRANSPORTER_2"/>
    <property type="match status" value="1"/>
</dbReference>
<evidence type="ECO:0000256" key="4">
    <source>
        <dbReference type="ARBA" id="ARBA00022840"/>
    </source>
</evidence>
<accession>A0A9E8ZIW7</accession>
<protein>
    <submittedName>
        <fullName evidence="6">ABC transporter ATP-binding protein</fullName>
    </submittedName>
</protein>
<keyword evidence="7" id="KW-1185">Reference proteome</keyword>
<dbReference type="PROSITE" id="PS00211">
    <property type="entry name" value="ABC_TRANSPORTER_1"/>
    <property type="match status" value="1"/>
</dbReference>
<dbReference type="InterPro" id="IPR017911">
    <property type="entry name" value="MacB-like_ATP-bd"/>
</dbReference>
<dbReference type="KEGG" id="tsin:OXH18_11465"/>
<dbReference type="AlphaFoldDB" id="A0A9E8ZIW7"/>
<dbReference type="Pfam" id="PF00005">
    <property type="entry name" value="ABC_tran"/>
    <property type="match status" value="1"/>
</dbReference>
<proteinExistence type="inferred from homology"/>
<gene>
    <name evidence="6" type="ORF">OXH18_11465</name>
</gene>
<dbReference type="CDD" id="cd03255">
    <property type="entry name" value="ABC_MJ0796_LolCDE_FtsE"/>
    <property type="match status" value="1"/>
</dbReference>
<evidence type="ECO:0000256" key="3">
    <source>
        <dbReference type="ARBA" id="ARBA00022741"/>
    </source>
</evidence>
<organism evidence="6 7">
    <name type="scientific">Thermocoleostomius sinensis A174</name>
    <dbReference type="NCBI Taxonomy" id="2016057"/>
    <lineage>
        <taxon>Bacteria</taxon>
        <taxon>Bacillati</taxon>
        <taxon>Cyanobacteriota</taxon>
        <taxon>Cyanophyceae</taxon>
        <taxon>Oculatellales</taxon>
        <taxon>Oculatellaceae</taxon>
        <taxon>Thermocoleostomius</taxon>
    </lineage>
</organism>
<dbReference type="InterPro" id="IPR003593">
    <property type="entry name" value="AAA+_ATPase"/>
</dbReference>
<feature type="domain" description="ABC transporter" evidence="5">
    <location>
        <begin position="37"/>
        <end position="269"/>
    </location>
</feature>
<dbReference type="GO" id="GO:0098796">
    <property type="term" value="C:membrane protein complex"/>
    <property type="evidence" value="ECO:0007669"/>
    <property type="project" value="UniProtKB-ARBA"/>
</dbReference>
<name>A0A9E8ZIW7_9CYAN</name>
<dbReference type="InterPro" id="IPR027417">
    <property type="entry name" value="P-loop_NTPase"/>
</dbReference>
<dbReference type="PANTHER" id="PTHR42798:SF7">
    <property type="entry name" value="ALPHA-D-RIBOSE 1-METHYLPHOSPHONATE 5-TRIPHOSPHATE SYNTHASE SUBUNIT PHNL"/>
    <property type="match status" value="1"/>
</dbReference>
<reference evidence="6" key="1">
    <citation type="submission" date="2022-12" db="EMBL/GenBank/DDBJ databases">
        <title>Polyphasic identification of a Novel Hot-Spring Cyanobacterium Ocullathermofonsia sinensis gen nov. sp. nov. and Genomic Insights on its Adaptations to the Thermal Habitat.</title>
        <authorList>
            <person name="Daroch M."/>
            <person name="Tang J."/>
            <person name="Jiang Y."/>
        </authorList>
    </citation>
    <scope>NUCLEOTIDE SEQUENCE</scope>
    <source>
        <strain evidence="6">PKUAC-SCTA174</strain>
    </source>
</reference>
<dbReference type="InterPro" id="IPR003439">
    <property type="entry name" value="ABC_transporter-like_ATP-bd"/>
</dbReference>
<evidence type="ECO:0000259" key="5">
    <source>
        <dbReference type="PROSITE" id="PS50893"/>
    </source>
</evidence>